<comment type="caution">
    <text evidence="1">The sequence shown here is derived from an EMBL/GenBank/DDBJ whole genome shotgun (WGS) entry which is preliminary data.</text>
</comment>
<protein>
    <submittedName>
        <fullName evidence="1">Uncharacterized protein</fullName>
    </submittedName>
</protein>
<accession>A0A8S9J0X0</accession>
<name>A0A8S9J0X0_BRACR</name>
<gene>
    <name evidence="1" type="ORF">F2Q70_00003260</name>
</gene>
<organism evidence="1">
    <name type="scientific">Brassica cretica</name>
    <name type="common">Mustard</name>
    <dbReference type="NCBI Taxonomy" id="69181"/>
    <lineage>
        <taxon>Eukaryota</taxon>
        <taxon>Viridiplantae</taxon>
        <taxon>Streptophyta</taxon>
        <taxon>Embryophyta</taxon>
        <taxon>Tracheophyta</taxon>
        <taxon>Spermatophyta</taxon>
        <taxon>Magnoliopsida</taxon>
        <taxon>eudicotyledons</taxon>
        <taxon>Gunneridae</taxon>
        <taxon>Pentapetalae</taxon>
        <taxon>rosids</taxon>
        <taxon>malvids</taxon>
        <taxon>Brassicales</taxon>
        <taxon>Brassicaceae</taxon>
        <taxon>Brassiceae</taxon>
        <taxon>Brassica</taxon>
    </lineage>
</organism>
<proteinExistence type="predicted"/>
<evidence type="ECO:0000313" key="1">
    <source>
        <dbReference type="EMBL" id="KAF2574757.1"/>
    </source>
</evidence>
<reference evidence="1" key="1">
    <citation type="submission" date="2019-12" db="EMBL/GenBank/DDBJ databases">
        <title>Genome sequencing and annotation of Brassica cretica.</title>
        <authorList>
            <person name="Studholme D.J."/>
            <person name="Sarris P.F."/>
        </authorList>
    </citation>
    <scope>NUCLEOTIDE SEQUENCE</scope>
    <source>
        <strain evidence="1">PFS-102/07</strain>
        <tissue evidence="1">Leaf</tissue>
    </source>
</reference>
<sequence>MPIGDEKAAAVQKSPSDFHDWVDFHYRDDVPLISNSGKCVDLVRQIRGGSRGMSDVDDLILANDYVGAAKTSIQLQGRMNNVIEKYDTALKKSLRLVAAKDAVLDKVKKDRRRVSGEAVLAIRDK</sequence>
<dbReference type="AlphaFoldDB" id="A0A8S9J0X0"/>
<dbReference type="EMBL" id="QGKY02001015">
    <property type="protein sequence ID" value="KAF2574757.1"/>
    <property type="molecule type" value="Genomic_DNA"/>
</dbReference>